<dbReference type="GO" id="GO:0005509">
    <property type="term" value="F:calcium ion binding"/>
    <property type="evidence" value="ECO:0007669"/>
    <property type="project" value="InterPro"/>
</dbReference>
<dbReference type="InterPro" id="IPR018247">
    <property type="entry name" value="EF_Hand_1_Ca_BS"/>
</dbReference>
<dbReference type="Gene3D" id="2.60.120.380">
    <property type="match status" value="1"/>
</dbReference>
<dbReference type="Gene3D" id="1.10.238.10">
    <property type="entry name" value="EF-hand"/>
    <property type="match status" value="1"/>
</dbReference>
<dbReference type="SMART" id="SM00230">
    <property type="entry name" value="CysPc"/>
    <property type="match status" value="1"/>
</dbReference>
<evidence type="ECO:0000256" key="2">
    <source>
        <dbReference type="ARBA" id="ARBA00022670"/>
    </source>
</evidence>
<evidence type="ECO:0008006" key="16">
    <source>
        <dbReference type="Google" id="ProtNLM"/>
    </source>
</evidence>
<dbReference type="InterPro" id="IPR036213">
    <property type="entry name" value="Calpain_III_sf"/>
</dbReference>
<dbReference type="OrthoDB" id="424753at2759"/>
<gene>
    <name evidence="14" type="ORF">IHE44_0008935</name>
    <name evidence="13" type="ORF">IHE44_012905</name>
</gene>
<dbReference type="GO" id="GO:0005737">
    <property type="term" value="C:cytoplasm"/>
    <property type="evidence" value="ECO:0007669"/>
    <property type="project" value="TreeGrafter"/>
</dbReference>
<dbReference type="InterPro" id="IPR002048">
    <property type="entry name" value="EF_hand_dom"/>
</dbReference>
<dbReference type="InterPro" id="IPR000169">
    <property type="entry name" value="Pept_cys_AS"/>
</dbReference>
<evidence type="ECO:0000256" key="10">
    <source>
        <dbReference type="SAM" id="MobiDB-lite"/>
    </source>
</evidence>
<dbReference type="PANTHER" id="PTHR10183">
    <property type="entry name" value="CALPAIN"/>
    <property type="match status" value="1"/>
</dbReference>
<name>A0A835NRW9_9PASS</name>
<keyword evidence="7" id="KW-0106">Calcium</keyword>
<dbReference type="AlphaFoldDB" id="A0A835NRW9"/>
<dbReference type="Pfam" id="PF21875">
    <property type="entry name" value="CAPN13-like_C_EFh"/>
    <property type="match status" value="1"/>
</dbReference>
<keyword evidence="2 9" id="KW-0645">Protease</keyword>
<dbReference type="InterPro" id="IPR054069">
    <property type="entry name" value="CAPN3/13-like_C_EFh"/>
</dbReference>
<dbReference type="PROSITE" id="PS00139">
    <property type="entry name" value="THIOL_PROTEASE_CYS"/>
    <property type="match status" value="1"/>
</dbReference>
<evidence type="ECO:0000259" key="12">
    <source>
        <dbReference type="PROSITE" id="PS50222"/>
    </source>
</evidence>
<comment type="similarity">
    <text evidence="1">Belongs to the peptidase C2 family.</text>
</comment>
<evidence type="ECO:0000313" key="13">
    <source>
        <dbReference type="EMBL" id="KAG0120158.1"/>
    </source>
</evidence>
<evidence type="ECO:0000313" key="15">
    <source>
        <dbReference type="Proteomes" id="UP000618051"/>
    </source>
</evidence>
<dbReference type="InterPro" id="IPR022684">
    <property type="entry name" value="Calpain_cysteine_protease"/>
</dbReference>
<dbReference type="Gene3D" id="3.90.70.10">
    <property type="entry name" value="Cysteine proteinases"/>
    <property type="match status" value="1"/>
</dbReference>
<dbReference type="SUPFAM" id="SSF47473">
    <property type="entry name" value="EF-hand"/>
    <property type="match status" value="1"/>
</dbReference>
<keyword evidence="3" id="KW-0479">Metal-binding</keyword>
<reference evidence="14" key="3">
    <citation type="submission" date="2022-01" db="EMBL/GenBank/DDBJ databases">
        <authorList>
            <person name="Rubenstein D.R."/>
        </authorList>
    </citation>
    <scope>NUCLEOTIDE SEQUENCE</scope>
    <source>
        <strain evidence="14">SS15</strain>
        <tissue evidence="14">Liver</tissue>
    </source>
</reference>
<protein>
    <recommendedName>
        <fullName evidence="16">Calpain 13</fullName>
    </recommendedName>
</protein>
<feature type="compositionally biased region" description="Basic and acidic residues" evidence="10">
    <location>
        <begin position="48"/>
        <end position="74"/>
    </location>
</feature>
<feature type="active site" evidence="8 9">
    <location>
        <position position="339"/>
    </location>
</feature>
<keyword evidence="4" id="KW-0677">Repeat</keyword>
<accession>A0A835NRW9</accession>
<evidence type="ECO:0000256" key="4">
    <source>
        <dbReference type="ARBA" id="ARBA00022737"/>
    </source>
</evidence>
<dbReference type="InterPro" id="IPR022683">
    <property type="entry name" value="Calpain_III"/>
</dbReference>
<feature type="active site" evidence="8 9">
    <location>
        <position position="184"/>
    </location>
</feature>
<proteinExistence type="inferred from homology"/>
<dbReference type="SUPFAM" id="SSF54001">
    <property type="entry name" value="Cysteine proteinases"/>
    <property type="match status" value="1"/>
</dbReference>
<dbReference type="GO" id="GO:0004198">
    <property type="term" value="F:calcium-dependent cysteine-type endopeptidase activity"/>
    <property type="evidence" value="ECO:0007669"/>
    <property type="project" value="InterPro"/>
</dbReference>
<dbReference type="InterPro" id="IPR038765">
    <property type="entry name" value="Papain-like_cys_pep_sf"/>
</dbReference>
<dbReference type="InterPro" id="IPR011992">
    <property type="entry name" value="EF-hand-dom_pair"/>
</dbReference>
<feature type="domain" description="EF-hand" evidence="12">
    <location>
        <begin position="950"/>
        <end position="979"/>
    </location>
</feature>
<sequence>MQTTWVELCCTFELVPEPCPYCVYRGRAVLDGCGQDRNSSVVANLQKEQNRRDRQHGCPSVKNEEEPQKSSRCKVERGMMLAPSSAPMPEQGWQTTGATGSLQNLKKFNSQDFKNLRALCLSQGLLFEDATFPAHISSIGPSLLPKEQLQQIQWKRPTELQRNPYLIMDGVSRFDIMQGEIGDCWMLAALGSLTLRKQFLENVLPKDQGFQDDYAGIFHFRFWQYGEWVDVVIDDRLPILNGRYLSVHPRTSNEFWPSLLEKAYAKLRGSYQNLNGGYLSDALVDLSGGVQVQFSLQDPPPDLEEILKAADKSRCLMGCSTPGQSRRNIELRNGIVQGHAYTITGAVKIPYKNGWKHIIRIWNPWGHGEWKGPWSDNLTLGRGWLDESTEQGSIEHGGTEKVLGYSKGKVPGNVSVLQSAVAWCLSNLSSMGTGDQESGEDSPPQDGQLRHSKGTEFDLLACEALLNGTVLSLNTEKPSSEIRMMENSGISLLILCLLGFLFTFITKKFSVLGGGSRHPVLAVCKQQNGDCPDPVVSEEARPEKMELAKIKAKGILKLNGYGMKNGATKLYFLRCDNKAMPVLLHTTVTVTEQGDAGAELRACGQSCFPWSCVFQQPSRMLPVNQTKALAKKQLFPSGARHSVCPSQTLAGGKERIALHRFVLFYLSLWLWCLIKSHCFSAAGKVCHVGAASTNPQYFFKVLDHDPNTYNVAISLMQKHPEHMQDEKNLKIGFFITTENSRVLKQIFLRTRDVTSYFILSPGTYAVVPAAAEDQEFEFLLRIFIKNQDYNENSNSLTSPGLPMDVPRQNQDSSYKALFLRYAKQDSTIDALQLQQLLNEVILKDEMTSLGGRFSFDSCRGILALMDQWGADVPCSQSSAGGSLAEIACLAGQGSLLSRKAGSRVCKVLQMSSPGFAEGKGPSPSVLVQDRRVSSRLRFGWAPTCSSPLEMDIFSKEDRNRSGFLDVAELKNAIQAAGLPTDAQLLRLLTLRYGDAKGRVGFCDFVCCMLRLDTMSRESPISSVDKQTHSLCSIQLLSGTCNEGVSNELGVNSAWKRAFIFSHVFLALMFNGPIVVSRSAWMALPKIPFQGSTAEAALKRCHFFLKRLLGASPALQIQPCQGAGHNVRFSLCLSSEHCRLVVPPFLPALGHTGCDPRAKAEGVPSTGMRCGQAGHLSQAEHPSTGIAALLLSCHSLICIPKLSRGRVTNFDDGNGVEQCPRPSHTKAIHGVLEKPQWRSEARCPCAWWYSDIGMKSPFQANWRCLGERRIANASTPWASW</sequence>
<dbReference type="SUPFAM" id="SSF49758">
    <property type="entry name" value="Calpain large subunit, middle domain (domain III)"/>
    <property type="match status" value="1"/>
</dbReference>
<dbReference type="GO" id="GO:0006508">
    <property type="term" value="P:proteolysis"/>
    <property type="evidence" value="ECO:0007669"/>
    <property type="project" value="UniProtKB-KW"/>
</dbReference>
<comment type="caution">
    <text evidence="13">The sequence shown here is derived from an EMBL/GenBank/DDBJ whole genome shotgun (WGS) entry which is preliminary data.</text>
</comment>
<evidence type="ECO:0000256" key="9">
    <source>
        <dbReference type="PROSITE-ProRule" id="PRU00239"/>
    </source>
</evidence>
<keyword evidence="15" id="KW-1185">Reference proteome</keyword>
<organism evidence="13">
    <name type="scientific">Lamprotornis superbus</name>
    <dbReference type="NCBI Taxonomy" id="245042"/>
    <lineage>
        <taxon>Eukaryota</taxon>
        <taxon>Metazoa</taxon>
        <taxon>Chordata</taxon>
        <taxon>Craniata</taxon>
        <taxon>Vertebrata</taxon>
        <taxon>Euteleostomi</taxon>
        <taxon>Archelosauria</taxon>
        <taxon>Archosauria</taxon>
        <taxon>Dinosauria</taxon>
        <taxon>Saurischia</taxon>
        <taxon>Theropoda</taxon>
        <taxon>Coelurosauria</taxon>
        <taxon>Aves</taxon>
        <taxon>Neognathae</taxon>
        <taxon>Neoaves</taxon>
        <taxon>Telluraves</taxon>
        <taxon>Australaves</taxon>
        <taxon>Passeriformes</taxon>
        <taxon>Sturnidae</taxon>
        <taxon>Lamprotornis</taxon>
    </lineage>
</organism>
<dbReference type="InterPro" id="IPR022682">
    <property type="entry name" value="Calpain_domain_III"/>
</dbReference>
<evidence type="ECO:0000313" key="14">
    <source>
        <dbReference type="EMBL" id="KAI1240511.1"/>
    </source>
</evidence>
<evidence type="ECO:0000256" key="6">
    <source>
        <dbReference type="ARBA" id="ARBA00022807"/>
    </source>
</evidence>
<dbReference type="PROSITE" id="PS50222">
    <property type="entry name" value="EF_HAND_2"/>
    <property type="match status" value="1"/>
</dbReference>
<dbReference type="CDD" id="cd00044">
    <property type="entry name" value="CysPc"/>
    <property type="match status" value="1"/>
</dbReference>
<dbReference type="EMBL" id="JADDUC020000003">
    <property type="protein sequence ID" value="KAI1240511.1"/>
    <property type="molecule type" value="Genomic_DNA"/>
</dbReference>
<dbReference type="PROSITE" id="PS00018">
    <property type="entry name" value="EF_HAND_1"/>
    <property type="match status" value="1"/>
</dbReference>
<keyword evidence="5 9" id="KW-0378">Hydrolase</keyword>
<dbReference type="Pfam" id="PF01067">
    <property type="entry name" value="Calpain_III"/>
    <property type="match status" value="1"/>
</dbReference>
<evidence type="ECO:0000259" key="11">
    <source>
        <dbReference type="PROSITE" id="PS50203"/>
    </source>
</evidence>
<evidence type="ECO:0000256" key="1">
    <source>
        <dbReference type="ARBA" id="ARBA00007623"/>
    </source>
</evidence>
<feature type="region of interest" description="Disordered" evidence="10">
    <location>
        <begin position="47"/>
        <end position="74"/>
    </location>
</feature>
<keyword evidence="6 9" id="KW-0788">Thiol protease</keyword>
<dbReference type="SMART" id="SM00720">
    <property type="entry name" value="calpain_III"/>
    <property type="match status" value="1"/>
</dbReference>
<evidence type="ECO:0000256" key="7">
    <source>
        <dbReference type="ARBA" id="ARBA00022837"/>
    </source>
</evidence>
<dbReference type="Proteomes" id="UP000618051">
    <property type="component" value="Unassembled WGS sequence"/>
</dbReference>
<evidence type="ECO:0000256" key="3">
    <source>
        <dbReference type="ARBA" id="ARBA00022723"/>
    </source>
</evidence>
<dbReference type="Pfam" id="PF00648">
    <property type="entry name" value="Peptidase_C2"/>
    <property type="match status" value="1"/>
</dbReference>
<reference evidence="13" key="1">
    <citation type="submission" date="2020-10" db="EMBL/GenBank/DDBJ databases">
        <title>Feather gene expression reveals the developmental basis of iridescence in African starlings.</title>
        <authorList>
            <person name="Rubenstein D.R."/>
        </authorList>
    </citation>
    <scope>NUCLEOTIDE SEQUENCE</scope>
    <source>
        <strain evidence="13">SS15</strain>
        <tissue evidence="13">Liver</tissue>
    </source>
</reference>
<evidence type="ECO:0000256" key="8">
    <source>
        <dbReference type="PIRSR" id="PIRSR622684-1"/>
    </source>
</evidence>
<dbReference type="EMBL" id="JADDUC010000067">
    <property type="protein sequence ID" value="KAG0120158.1"/>
    <property type="molecule type" value="Genomic_DNA"/>
</dbReference>
<feature type="active site" evidence="8 9">
    <location>
        <position position="363"/>
    </location>
</feature>
<dbReference type="PRINTS" id="PR00704">
    <property type="entry name" value="CALPAIN"/>
</dbReference>
<dbReference type="PROSITE" id="PS50203">
    <property type="entry name" value="CALPAIN_CAT"/>
    <property type="match status" value="1"/>
</dbReference>
<evidence type="ECO:0000256" key="5">
    <source>
        <dbReference type="ARBA" id="ARBA00022801"/>
    </source>
</evidence>
<reference evidence="14 15" key="2">
    <citation type="journal article" date="2021" name="J. Hered.">
        <title>Feather Gene Expression Elucidates the Developmental Basis of Plumage Iridescence in African Starlings.</title>
        <authorList>
            <person name="Rubenstein D.R."/>
            <person name="Corvelo A."/>
            <person name="MacManes M.D."/>
            <person name="Maia R."/>
            <person name="Narzisi G."/>
            <person name="Rousaki A."/>
            <person name="Vandenabeele P."/>
            <person name="Shawkey M.D."/>
            <person name="Solomon J."/>
        </authorList>
    </citation>
    <scope>NUCLEOTIDE SEQUENCE [LARGE SCALE GENOMIC DNA]</scope>
    <source>
        <strain evidence="14">SS15</strain>
    </source>
</reference>
<dbReference type="PANTHER" id="PTHR10183:SF333">
    <property type="entry name" value="CALPAIN-13"/>
    <property type="match status" value="1"/>
</dbReference>
<feature type="domain" description="Calpain catalytic" evidence="11">
    <location>
        <begin position="126"/>
        <end position="384"/>
    </location>
</feature>
<dbReference type="InterPro" id="IPR001300">
    <property type="entry name" value="Peptidase_C2_calpain_cat"/>
</dbReference>